<dbReference type="InterPro" id="IPR045033">
    <property type="entry name" value="PILS1/3/4/5/7"/>
</dbReference>
<dbReference type="PANTHER" id="PTHR31651">
    <property type="match status" value="1"/>
</dbReference>
<dbReference type="InterPro" id="IPR004776">
    <property type="entry name" value="Mem_transp_PIN-like"/>
</dbReference>
<evidence type="ECO:0000256" key="6">
    <source>
        <dbReference type="ARBA" id="ARBA00023294"/>
    </source>
</evidence>
<feature type="transmembrane region" description="Helical" evidence="10">
    <location>
        <begin position="6"/>
        <end position="26"/>
    </location>
</feature>
<evidence type="ECO:0000256" key="7">
    <source>
        <dbReference type="ARBA" id="ARBA00025100"/>
    </source>
</evidence>
<comment type="function">
    <text evidence="7">Involved in cellular auxin homeostasis by regulating auxin metabolism. Regulates intracellular auxin accumulation at the endoplasmic reticulum and thus auxin availability for nuclear auxin signaling.</text>
</comment>
<feature type="transmembrane region" description="Helical" evidence="10">
    <location>
        <begin position="321"/>
        <end position="342"/>
    </location>
</feature>
<feature type="transmembrane region" description="Helical" evidence="10">
    <location>
        <begin position="290"/>
        <end position="309"/>
    </location>
</feature>
<dbReference type="AlphaFoldDB" id="A0AAQ3KXB9"/>
<comment type="subcellular location">
    <subcellularLocation>
        <location evidence="1">Endoplasmic reticulum membrane</location>
        <topology evidence="1">Multi-pass membrane protein</topology>
    </subcellularLocation>
</comment>
<evidence type="ECO:0000313" key="11">
    <source>
        <dbReference type="EMBL" id="WOL16833.1"/>
    </source>
</evidence>
<feature type="transmembrane region" description="Helical" evidence="10">
    <location>
        <begin position="46"/>
        <end position="64"/>
    </location>
</feature>
<gene>
    <name evidence="11" type="ORF">Cni_G25621</name>
</gene>
<dbReference type="GO" id="GO:0005789">
    <property type="term" value="C:endoplasmic reticulum membrane"/>
    <property type="evidence" value="ECO:0007669"/>
    <property type="project" value="UniProtKB-SubCell"/>
</dbReference>
<dbReference type="PANTHER" id="PTHR31651:SF3">
    <property type="entry name" value="PROTEIN PIN-LIKES 7"/>
    <property type="match status" value="1"/>
</dbReference>
<sequence>MGFWSLFPVACMPILQLLLVGLLGALLATEYIKLLPCDARRYINKLVYVIFAPALVFASLAKTVTLQDIISWWFMPVNIAMTFLIGGVLGWIAVKILRPDRHLEGLVISSCSAGNLGNLLLILVPAICQQDGNPFGDSNSCHASGLSYVSFSMALGGVFIWTIAYSLMKKSAAIYGKILHQNGSGISADACHEVNIVSAQNGEPKNSTESAGAGEDQRKQPLLPSKNIQGMKQNLWEKVKEILHQIAEELLTPPTIAAALGLIVGAFPWLKSLVAEESAPLRVIQDSMLLLGAGTIPCITLILGGNLLLGLRKSAVKPSVVAAIICVRYVILPLSGIAVVKGAGEVGFLPQSPLYRFVLLIQFTLPPAMSIGTMAQLFDVGQEECSVIFMWTYLVAAFALTFWSVVFMWILS</sequence>
<accession>A0AAQ3KXB9</accession>
<feature type="transmembrane region" description="Helical" evidence="10">
    <location>
        <begin position="106"/>
        <end position="127"/>
    </location>
</feature>
<evidence type="ECO:0000256" key="2">
    <source>
        <dbReference type="ARBA" id="ARBA00022448"/>
    </source>
</evidence>
<dbReference type="Pfam" id="PF03547">
    <property type="entry name" value="Mem_trans"/>
    <property type="match status" value="1"/>
</dbReference>
<name>A0AAQ3KXB9_9LILI</name>
<dbReference type="GO" id="GO:0009734">
    <property type="term" value="P:auxin-activated signaling pathway"/>
    <property type="evidence" value="ECO:0007669"/>
    <property type="project" value="UniProtKB-KW"/>
</dbReference>
<feature type="transmembrane region" description="Helical" evidence="10">
    <location>
        <begin position="387"/>
        <end position="411"/>
    </location>
</feature>
<evidence type="ECO:0000256" key="8">
    <source>
        <dbReference type="ARBA" id="ARBA00025752"/>
    </source>
</evidence>
<evidence type="ECO:0000256" key="5">
    <source>
        <dbReference type="ARBA" id="ARBA00023136"/>
    </source>
</evidence>
<dbReference type="EMBL" id="CP136897">
    <property type="protein sequence ID" value="WOL16833.1"/>
    <property type="molecule type" value="Genomic_DNA"/>
</dbReference>
<keyword evidence="6" id="KW-0927">Auxin signaling pathway</keyword>
<feature type="transmembrane region" description="Helical" evidence="10">
    <location>
        <begin position="250"/>
        <end position="270"/>
    </location>
</feature>
<dbReference type="Proteomes" id="UP001327560">
    <property type="component" value="Chromosome 8"/>
</dbReference>
<protein>
    <submittedName>
        <fullName evidence="11">Protein PIN-LIKES 7-like</fullName>
    </submittedName>
</protein>
<evidence type="ECO:0000256" key="1">
    <source>
        <dbReference type="ARBA" id="ARBA00004477"/>
    </source>
</evidence>
<keyword evidence="2" id="KW-0813">Transport</keyword>
<feature type="region of interest" description="Disordered" evidence="9">
    <location>
        <begin position="201"/>
        <end position="224"/>
    </location>
</feature>
<feature type="transmembrane region" description="Helical" evidence="10">
    <location>
        <begin position="354"/>
        <end position="375"/>
    </location>
</feature>
<feature type="compositionally biased region" description="Polar residues" evidence="9">
    <location>
        <begin position="201"/>
        <end position="210"/>
    </location>
</feature>
<feature type="transmembrane region" description="Helical" evidence="10">
    <location>
        <begin position="70"/>
        <end position="94"/>
    </location>
</feature>
<reference evidence="11 12" key="1">
    <citation type="submission" date="2023-10" db="EMBL/GenBank/DDBJ databases">
        <title>Chromosome-scale genome assembly provides insights into flower coloration mechanisms of Canna indica.</title>
        <authorList>
            <person name="Li C."/>
        </authorList>
    </citation>
    <scope>NUCLEOTIDE SEQUENCE [LARGE SCALE GENOMIC DNA]</scope>
    <source>
        <tissue evidence="11">Flower</tissue>
    </source>
</reference>
<evidence type="ECO:0000256" key="4">
    <source>
        <dbReference type="ARBA" id="ARBA00022989"/>
    </source>
</evidence>
<keyword evidence="4 10" id="KW-1133">Transmembrane helix</keyword>
<evidence type="ECO:0000256" key="3">
    <source>
        <dbReference type="ARBA" id="ARBA00022692"/>
    </source>
</evidence>
<proteinExistence type="inferred from homology"/>
<evidence type="ECO:0000313" key="12">
    <source>
        <dbReference type="Proteomes" id="UP001327560"/>
    </source>
</evidence>
<dbReference type="GO" id="GO:0080162">
    <property type="term" value="P:endoplasmic reticulum to cytosol auxin transport"/>
    <property type="evidence" value="ECO:0007669"/>
    <property type="project" value="InterPro"/>
</dbReference>
<organism evidence="11 12">
    <name type="scientific">Canna indica</name>
    <name type="common">Indian-shot</name>
    <dbReference type="NCBI Taxonomy" id="4628"/>
    <lineage>
        <taxon>Eukaryota</taxon>
        <taxon>Viridiplantae</taxon>
        <taxon>Streptophyta</taxon>
        <taxon>Embryophyta</taxon>
        <taxon>Tracheophyta</taxon>
        <taxon>Spermatophyta</taxon>
        <taxon>Magnoliopsida</taxon>
        <taxon>Liliopsida</taxon>
        <taxon>Zingiberales</taxon>
        <taxon>Cannaceae</taxon>
        <taxon>Canna</taxon>
    </lineage>
</organism>
<feature type="transmembrane region" description="Helical" evidence="10">
    <location>
        <begin position="147"/>
        <end position="168"/>
    </location>
</feature>
<keyword evidence="5 10" id="KW-0472">Membrane</keyword>
<evidence type="ECO:0000256" key="10">
    <source>
        <dbReference type="SAM" id="Phobius"/>
    </source>
</evidence>
<evidence type="ECO:0000256" key="9">
    <source>
        <dbReference type="SAM" id="MobiDB-lite"/>
    </source>
</evidence>
<keyword evidence="3 10" id="KW-0812">Transmembrane</keyword>
<keyword evidence="12" id="KW-1185">Reference proteome</keyword>
<comment type="similarity">
    <text evidence="8">Belongs to the auxin efflux carrier (TC 2.A.69.2) family.</text>
</comment>